<evidence type="ECO:0000313" key="2">
    <source>
        <dbReference type="Proteomes" id="UP000464178"/>
    </source>
</evidence>
<name>A0A6P2CWX0_9BACT</name>
<gene>
    <name evidence="1" type="ORF">SOIL9_60540</name>
</gene>
<sequence>MVTSDGKVYMATLKGKSEMDVKVLWDDPKQKVAGVVQDQDNNAVYGWGYAGKDGSSDRFYLKFDPKPAPVRYALTVSLWRNITDAYLESYECARAFRKNKNK</sequence>
<dbReference type="AlphaFoldDB" id="A0A6P2CWX0"/>
<keyword evidence="2" id="KW-1185">Reference proteome</keyword>
<organism evidence="1 2">
    <name type="scientific">Gemmata massiliana</name>
    <dbReference type="NCBI Taxonomy" id="1210884"/>
    <lineage>
        <taxon>Bacteria</taxon>
        <taxon>Pseudomonadati</taxon>
        <taxon>Planctomycetota</taxon>
        <taxon>Planctomycetia</taxon>
        <taxon>Gemmatales</taxon>
        <taxon>Gemmataceae</taxon>
        <taxon>Gemmata</taxon>
    </lineage>
</organism>
<protein>
    <submittedName>
        <fullName evidence="1">Uncharacterized protein</fullName>
    </submittedName>
</protein>
<dbReference type="EMBL" id="LR593886">
    <property type="protein sequence ID" value="VTR91660.1"/>
    <property type="molecule type" value="Genomic_DNA"/>
</dbReference>
<accession>A0A6P2CWX0</accession>
<dbReference type="Proteomes" id="UP000464178">
    <property type="component" value="Chromosome"/>
</dbReference>
<proteinExistence type="predicted"/>
<evidence type="ECO:0000313" key="1">
    <source>
        <dbReference type="EMBL" id="VTR91660.1"/>
    </source>
</evidence>
<reference evidence="1 2" key="1">
    <citation type="submission" date="2019-05" db="EMBL/GenBank/DDBJ databases">
        <authorList>
            <consortium name="Science for Life Laboratories"/>
        </authorList>
    </citation>
    <scope>NUCLEOTIDE SEQUENCE [LARGE SCALE GENOMIC DNA]</scope>
    <source>
        <strain evidence="1">Soil9</strain>
    </source>
</reference>
<dbReference type="KEGG" id="gms:SOIL9_60540"/>